<organism evidence="2">
    <name type="scientific">mine drainage metagenome</name>
    <dbReference type="NCBI Taxonomy" id="410659"/>
    <lineage>
        <taxon>unclassified sequences</taxon>
        <taxon>metagenomes</taxon>
        <taxon>ecological metagenomes</taxon>
    </lineage>
</organism>
<evidence type="ECO:0000259" key="1">
    <source>
        <dbReference type="Pfam" id="PF03872"/>
    </source>
</evidence>
<dbReference type="Pfam" id="PF03872">
    <property type="entry name" value="RseA_N"/>
    <property type="match status" value="1"/>
</dbReference>
<dbReference type="InterPro" id="IPR005572">
    <property type="entry name" value="Anti-sigma_E_RseA_N"/>
</dbReference>
<dbReference type="Gene3D" id="1.10.10.880">
    <property type="entry name" value="Anti sigma-E protein RseA, N-terminal domain"/>
    <property type="match status" value="1"/>
</dbReference>
<feature type="domain" description="Anti sigma-E protein RseA N-terminal" evidence="1">
    <location>
        <begin position="2"/>
        <end position="81"/>
    </location>
</feature>
<gene>
    <name evidence="2" type="primary">rseA_3</name>
    <name evidence="2" type="ORF">GALL_311830</name>
</gene>
<evidence type="ECO:0000313" key="2">
    <source>
        <dbReference type="EMBL" id="OIQ86964.1"/>
    </source>
</evidence>
<dbReference type="InterPro" id="IPR036147">
    <property type="entry name" value="Anti-sigma_E_RseA_N_sf"/>
</dbReference>
<dbReference type="GO" id="GO:0016989">
    <property type="term" value="F:sigma factor antagonist activity"/>
    <property type="evidence" value="ECO:0007669"/>
    <property type="project" value="InterPro"/>
</dbReference>
<sequence length="158" mass="16865">MKSQMSALIDSELDAEGAEHLFVALKGEGELSERWSTYHLIGDAMRGESPLSADFTRRLMQQLEAEPTVLAPRRQAHKSSPWMTAVAGVAAVMFVGWVVLQQQAHAPAGDAAVPTLAQNTVSPASVSSYLLAHHATYSASGMQAGYYIQPVALNGNAN</sequence>
<dbReference type="PANTHER" id="PTHR38104">
    <property type="match status" value="1"/>
</dbReference>
<accession>A0A1J5R4P9</accession>
<dbReference type="EMBL" id="MLJW01000449">
    <property type="protein sequence ID" value="OIQ86964.1"/>
    <property type="molecule type" value="Genomic_DNA"/>
</dbReference>
<reference evidence="2" key="1">
    <citation type="submission" date="2016-10" db="EMBL/GenBank/DDBJ databases">
        <title>Sequence of Gallionella enrichment culture.</title>
        <authorList>
            <person name="Poehlein A."/>
            <person name="Muehling M."/>
            <person name="Daniel R."/>
        </authorList>
    </citation>
    <scope>NUCLEOTIDE SEQUENCE</scope>
</reference>
<dbReference type="AlphaFoldDB" id="A0A1J5R4P9"/>
<proteinExistence type="predicted"/>
<comment type="caution">
    <text evidence="2">The sequence shown here is derived from an EMBL/GenBank/DDBJ whole genome shotgun (WGS) entry which is preliminary data.</text>
</comment>
<dbReference type="InterPro" id="IPR052383">
    <property type="entry name" value="Anti-sigma-E_RseA-like"/>
</dbReference>
<protein>
    <submittedName>
        <fullName evidence="2">Anti-sigma-E factor RseA</fullName>
    </submittedName>
</protein>
<dbReference type="SUPFAM" id="SSF89069">
    <property type="entry name" value="N-terminal, cytoplasmic domain of anti-sigmaE factor RseA"/>
    <property type="match status" value="1"/>
</dbReference>
<name>A0A1J5R4P9_9ZZZZ</name>
<dbReference type="PANTHER" id="PTHR38104:SF1">
    <property type="entry name" value="ANTI-SIGMA-E FACTOR RSEA"/>
    <property type="match status" value="1"/>
</dbReference>
<dbReference type="CDD" id="cd16328">
    <property type="entry name" value="RseA_N"/>
    <property type="match status" value="1"/>
</dbReference>